<dbReference type="EMBL" id="AUWU02000007">
    <property type="protein sequence ID" value="KAH0570557.1"/>
    <property type="molecule type" value="Genomic_DNA"/>
</dbReference>
<protein>
    <recommendedName>
        <fullName evidence="4">Sfi1 spindle body domain-containing protein</fullName>
    </recommendedName>
</protein>
<name>V6LXM9_9EUKA</name>
<reference evidence="2" key="2">
    <citation type="submission" date="2020-12" db="EMBL/GenBank/DDBJ databases">
        <title>New Spironucleus salmonicida genome in near-complete chromosomes.</title>
        <authorList>
            <person name="Xu F."/>
            <person name="Kurt Z."/>
            <person name="Jimenez-Gonzalez A."/>
            <person name="Astvaldsson A."/>
            <person name="Andersson J.O."/>
            <person name="Svard S.G."/>
        </authorList>
    </citation>
    <scope>NUCLEOTIDE SEQUENCE</scope>
    <source>
        <strain evidence="2">ATCC 50377</strain>
    </source>
</reference>
<sequence length="1287" mass="156042">MNNKVQFLFQCDLIFLKDIEARQKVSNLNIKSIFENEISLFKNNNALGFYNKLIDYSTRYKISLYQSMEKYKLARLAAIFSRLRQQKQIFNIFKEILKTLQLNQKLIIKYDFTEEQYKINQIRHFALQYRAWRGMSQRLLQIQQAKIQASLIQKKSISLFRKKIQKNTALQAFKSWNNFYRIKQDKESYNKIKCKNYIINKLVLNIQNTFQLWVIAYKDRKLREARVAAFYLRSQKMLKQLAFKAILKKFISLKRKLYKNINTCIISIWQQRQIQHVFQAFQYKIQINLQKYQILQQSIQSKIIFTVIIKLKIAYQRQQKYSQFLYFQDQNLIRLCFFALMQARESPYLQQKLLSYETILNYRTKIISINLWRKQSQQQIKYRISRLQNNRFLILRAFNEIREAAKVLSRARVFAEPWRRRRGIFRFEEGRTWEIVGYFLNHMRIKAGMQEIVEVNHQEEYQLSEYISAWIDYVDRKRKVNVILSGMRSLHDKRLTQNMFKRIIQQYKYNTAQILLYSNKLTFLYKKAFASWKLGFRLKQWALKMRKWQDESLIKITFFQWQYLRPYAQMLQRVLFELNLQGIKVNPDELNDKTIDQQIQYLIEKYADTLDESFVNFVKLGLDILDNQNQMSHSQINKYNRKLFSMKDFDKLGKNYEQIQILTKQIIEDRAYFALKDEYYRIQSHKIVSQKQYKIKLQSQFLSLMRTVTLQFQTAKNIQNQTLLFKTLKELRAVNIFLQNVRLADEFHIQQLLKISLFTLNQFVSVTQLRRDSKAKALEFNQKCYVYKCFQIWKKQCLLILTAKDFFEDYQKQNIKKILQLLRLKLDQKEQQNLKLYEYQDKRTINIKRDIFNILMKQKYLNQKQRDDNSKACNFYNQRLLIAFESWWALKNTKVKYLFFNKQASNMTNKKFFKMLKLAYNQKLENNVLIQKADSSYNNKLRNYFFKWLLATHEHIKHSFKLRKAEIYIKSNLQLKYFNIMRSQRNLKLANIKNEEASQDHHNLFLLQHVVKNLSKFSRLLFKSLVFNENLLLKISFTQILQTIKLTYISENHVFTVQNIHLREIFTLWRIKIGQDFSKMKGFIAMQDRLTLLKIFNNLRNKNMIITKNEQVILQNNYKQSLGVTFYVWIQELKVKREKEDYFIYLRQLSKGFRLWKRFVKINSLNFYIISSKAQMRIQGQNMCILQLVLRKFQLNSQLAESHFAGVIKRKIINALKDELMKLKFYNQDPKQKLKKGLQIWKKLSRDNALVRHKEVKAERYNRKQVVSKIFIEWAAICGVELGWGDY</sequence>
<proteinExistence type="predicted"/>
<evidence type="ECO:0000313" key="1">
    <source>
        <dbReference type="EMBL" id="EST49305.1"/>
    </source>
</evidence>
<evidence type="ECO:0000313" key="3">
    <source>
        <dbReference type="Proteomes" id="UP000018208"/>
    </source>
</evidence>
<gene>
    <name evidence="1" type="ORF">SS50377_10529</name>
    <name evidence="2" type="ORF">SS50377_26837</name>
</gene>
<evidence type="ECO:0000313" key="2">
    <source>
        <dbReference type="EMBL" id="KAH0570557.1"/>
    </source>
</evidence>
<dbReference type="VEuPathDB" id="GiardiaDB:SS50377_26837"/>
<dbReference type="Proteomes" id="UP000018208">
    <property type="component" value="Unassembled WGS sequence"/>
</dbReference>
<organism evidence="1">
    <name type="scientific">Spironucleus salmonicida</name>
    <dbReference type="NCBI Taxonomy" id="348837"/>
    <lineage>
        <taxon>Eukaryota</taxon>
        <taxon>Metamonada</taxon>
        <taxon>Diplomonadida</taxon>
        <taxon>Hexamitidae</taxon>
        <taxon>Hexamitinae</taxon>
        <taxon>Spironucleus</taxon>
    </lineage>
</organism>
<reference evidence="1 2" key="1">
    <citation type="journal article" date="2014" name="PLoS Genet.">
        <title>The Genome of Spironucleus salmonicida Highlights a Fish Pathogen Adapted to Fluctuating Environments.</title>
        <authorList>
            <person name="Xu F."/>
            <person name="Jerlstrom-Hultqvist J."/>
            <person name="Einarsson E."/>
            <person name="Astvaldsson A."/>
            <person name="Svard S.G."/>
            <person name="Andersson J.O."/>
        </authorList>
    </citation>
    <scope>NUCLEOTIDE SEQUENCE</scope>
    <source>
        <strain evidence="2">ATCC 50377</strain>
    </source>
</reference>
<evidence type="ECO:0008006" key="4">
    <source>
        <dbReference type="Google" id="ProtNLM"/>
    </source>
</evidence>
<keyword evidence="3" id="KW-1185">Reference proteome</keyword>
<accession>V6LXM9</accession>
<dbReference type="EMBL" id="KI545953">
    <property type="protein sequence ID" value="EST49305.1"/>
    <property type="molecule type" value="Genomic_DNA"/>
</dbReference>